<reference evidence="1" key="1">
    <citation type="submission" date="2022-11" db="EMBL/GenBank/DDBJ databases">
        <title>Genome Sequence of Boeremia exigua.</title>
        <authorList>
            <person name="Buettner E."/>
        </authorList>
    </citation>
    <scope>NUCLEOTIDE SEQUENCE</scope>
    <source>
        <strain evidence="1">CU02</strain>
    </source>
</reference>
<dbReference type="EMBL" id="JAPHNI010000882">
    <property type="protein sequence ID" value="KAJ8107661.1"/>
    <property type="molecule type" value="Genomic_DNA"/>
</dbReference>
<accession>A0ACC2HX32</accession>
<keyword evidence="2" id="KW-1185">Reference proteome</keyword>
<proteinExistence type="predicted"/>
<comment type="caution">
    <text evidence="1">The sequence shown here is derived from an EMBL/GenBank/DDBJ whole genome shotgun (WGS) entry which is preliminary data.</text>
</comment>
<gene>
    <name evidence="1" type="ORF">OPT61_g8712</name>
</gene>
<organism evidence="1 2">
    <name type="scientific">Boeremia exigua</name>
    <dbReference type="NCBI Taxonomy" id="749465"/>
    <lineage>
        <taxon>Eukaryota</taxon>
        <taxon>Fungi</taxon>
        <taxon>Dikarya</taxon>
        <taxon>Ascomycota</taxon>
        <taxon>Pezizomycotina</taxon>
        <taxon>Dothideomycetes</taxon>
        <taxon>Pleosporomycetidae</taxon>
        <taxon>Pleosporales</taxon>
        <taxon>Pleosporineae</taxon>
        <taxon>Didymellaceae</taxon>
        <taxon>Boeremia</taxon>
    </lineage>
</organism>
<evidence type="ECO:0000313" key="2">
    <source>
        <dbReference type="Proteomes" id="UP001153331"/>
    </source>
</evidence>
<name>A0ACC2HX32_9PLEO</name>
<sequence length="131" mass="14234">MSVLNGTCHGSAAFAAQDPTSTSWVFGDARESARCSHTLQTSGGEDTLTRDPGTPLATAMPIFTAAVSGEQLADANLSRDYGKLRPLIICLQGMRKIDARQITKHFRRFAAIRAARADYNGLTARIECLWF</sequence>
<protein>
    <submittedName>
        <fullName evidence="1">Uncharacterized protein</fullName>
    </submittedName>
</protein>
<evidence type="ECO:0000313" key="1">
    <source>
        <dbReference type="EMBL" id="KAJ8107661.1"/>
    </source>
</evidence>
<dbReference type="Proteomes" id="UP001153331">
    <property type="component" value="Unassembled WGS sequence"/>
</dbReference>